<dbReference type="GO" id="GO:0005524">
    <property type="term" value="F:ATP binding"/>
    <property type="evidence" value="ECO:0007669"/>
    <property type="project" value="UniProtKB-KW"/>
</dbReference>
<evidence type="ECO:0000256" key="2">
    <source>
        <dbReference type="ARBA" id="ARBA00022741"/>
    </source>
</evidence>
<dbReference type="Gene3D" id="3.30.200.20">
    <property type="entry name" value="Phosphorylase Kinase, domain 1"/>
    <property type="match status" value="1"/>
</dbReference>
<dbReference type="AlphaFoldDB" id="A0A0H5DN87"/>
<dbReference type="RefSeq" id="WP_098037604.1">
    <property type="nucleotide sequence ID" value="NZ_CWGJ01000006.1"/>
</dbReference>
<dbReference type="Proteomes" id="UP000220251">
    <property type="component" value="Unassembled WGS sequence"/>
</dbReference>
<keyword evidence="8" id="KW-1185">Reference proteome</keyword>
<dbReference type="EMBL" id="CWGJ01000006">
    <property type="protein sequence ID" value="CRX37746.1"/>
    <property type="molecule type" value="Genomic_DNA"/>
</dbReference>
<dbReference type="InterPro" id="IPR000719">
    <property type="entry name" value="Prot_kinase_dom"/>
</dbReference>
<sequence>MADEDFYRKTTLADEGEPQDAPLPPPVTPQFIGPYKIESLLEKGGMSILYLGSRPGTSEPTTIKVLSPKYLSRDDVIQRFLHEAEIIALADHPNIVKLFGYGEWEGGLYIAMEFIEGISLRQHLLRHPISLKQAIEIIIDIAYALCHLHTHGVIHRDLKPENILLTEGGAIKVIDFGIAQILEKPKEDSAPEHPKVIGTPIYMSPEQKEKPEEVSYASDIYSLGIIAYELILGKLCHGRIHLSLMPKGVQKILSKALQPDQKNRYQDIVDLIGDLSNYLHSSNLQKDSMPSDRLKEMADGVNLAFQNLCPASPPLWHGLEFQHGYHRGDLFCTLWYDFIIHKNQTKSVITFESGDSSIEGTIYTAVIRGIIKSKVSSSESAESLLLDLSRMLMTDQLPKGVQINLLNLNPAQETLTFFSTHGNSLWIFRKGHNTPEILSTLPQLIGKEENPSFTHAKTAWSKGDTLYLFSSSPETLPDPGEDSRITILKKIIECKDLPLKEAVAQVLNRIKRSPTSLFKSKNCYLAGIQKL</sequence>
<evidence type="ECO:0000259" key="6">
    <source>
        <dbReference type="PROSITE" id="PS50011"/>
    </source>
</evidence>
<accession>A0A0H5DN87</accession>
<dbReference type="InterPro" id="IPR001932">
    <property type="entry name" value="PPM-type_phosphatase-like_dom"/>
</dbReference>
<protein>
    <submittedName>
        <fullName evidence="7">Putative serine/threonine protein kinase</fullName>
    </submittedName>
</protein>
<evidence type="ECO:0000256" key="4">
    <source>
        <dbReference type="ARBA" id="ARBA00022840"/>
    </source>
</evidence>
<feature type="region of interest" description="Disordered" evidence="5">
    <location>
        <begin position="1"/>
        <end position="26"/>
    </location>
</feature>
<evidence type="ECO:0000256" key="1">
    <source>
        <dbReference type="ARBA" id="ARBA00022679"/>
    </source>
</evidence>
<evidence type="ECO:0000256" key="5">
    <source>
        <dbReference type="SAM" id="MobiDB-lite"/>
    </source>
</evidence>
<keyword evidence="3 7" id="KW-0418">Kinase</keyword>
<dbReference type="InterPro" id="IPR011009">
    <property type="entry name" value="Kinase-like_dom_sf"/>
</dbReference>
<dbReference type="Gene3D" id="1.10.510.10">
    <property type="entry name" value="Transferase(Phosphotransferase) domain 1"/>
    <property type="match status" value="1"/>
</dbReference>
<reference evidence="8" key="1">
    <citation type="submission" date="2015-06" db="EMBL/GenBank/DDBJ databases">
        <authorList>
            <person name="Bertelli C."/>
        </authorList>
    </citation>
    <scope>NUCLEOTIDE SEQUENCE [LARGE SCALE GENOMIC DNA]</scope>
    <source>
        <strain evidence="8">CRIB-30</strain>
    </source>
</reference>
<evidence type="ECO:0000256" key="3">
    <source>
        <dbReference type="ARBA" id="ARBA00022777"/>
    </source>
</evidence>
<dbReference type="InterPro" id="IPR008271">
    <property type="entry name" value="Ser/Thr_kinase_AS"/>
</dbReference>
<dbReference type="GO" id="GO:0004674">
    <property type="term" value="F:protein serine/threonine kinase activity"/>
    <property type="evidence" value="ECO:0007669"/>
    <property type="project" value="UniProtKB-KW"/>
</dbReference>
<organism evidence="7 8">
    <name type="scientific">Estrella lausannensis</name>
    <dbReference type="NCBI Taxonomy" id="483423"/>
    <lineage>
        <taxon>Bacteria</taxon>
        <taxon>Pseudomonadati</taxon>
        <taxon>Chlamydiota</taxon>
        <taxon>Chlamydiia</taxon>
        <taxon>Parachlamydiales</taxon>
        <taxon>Candidatus Criblamydiaceae</taxon>
        <taxon>Estrella</taxon>
    </lineage>
</organism>
<dbReference type="CDD" id="cd14014">
    <property type="entry name" value="STKc_PknB_like"/>
    <property type="match status" value="1"/>
</dbReference>
<keyword evidence="1" id="KW-0808">Transferase</keyword>
<dbReference type="Pfam" id="PF00069">
    <property type="entry name" value="Pkinase"/>
    <property type="match status" value="1"/>
</dbReference>
<dbReference type="OrthoDB" id="9788659at2"/>
<proteinExistence type="predicted"/>
<feature type="domain" description="Protein kinase" evidence="6">
    <location>
        <begin position="35"/>
        <end position="305"/>
    </location>
</feature>
<keyword evidence="7" id="KW-0723">Serine/threonine-protein kinase</keyword>
<gene>
    <name evidence="7" type="primary">pkn5</name>
    <name evidence="7" type="ORF">ELAC_0385</name>
</gene>
<dbReference type="SUPFAM" id="SSF56112">
    <property type="entry name" value="Protein kinase-like (PK-like)"/>
    <property type="match status" value="1"/>
</dbReference>
<dbReference type="Gene3D" id="3.60.40.10">
    <property type="entry name" value="PPM-type phosphatase domain"/>
    <property type="match status" value="1"/>
</dbReference>
<dbReference type="InterPro" id="IPR036457">
    <property type="entry name" value="PPM-type-like_dom_sf"/>
</dbReference>
<dbReference type="PANTHER" id="PTHR43289">
    <property type="entry name" value="MITOGEN-ACTIVATED PROTEIN KINASE KINASE KINASE 20-RELATED"/>
    <property type="match status" value="1"/>
</dbReference>
<keyword evidence="4" id="KW-0067">ATP-binding</keyword>
<dbReference type="PANTHER" id="PTHR43289:SF6">
    <property type="entry name" value="SERINE_THREONINE-PROTEIN KINASE NEKL-3"/>
    <property type="match status" value="1"/>
</dbReference>
<evidence type="ECO:0000313" key="7">
    <source>
        <dbReference type="EMBL" id="CRX37746.1"/>
    </source>
</evidence>
<keyword evidence="2" id="KW-0547">Nucleotide-binding</keyword>
<feature type="compositionally biased region" description="Basic and acidic residues" evidence="5">
    <location>
        <begin position="1"/>
        <end position="12"/>
    </location>
</feature>
<dbReference type="PROSITE" id="PS50011">
    <property type="entry name" value="PROTEIN_KINASE_DOM"/>
    <property type="match status" value="1"/>
</dbReference>
<evidence type="ECO:0000313" key="8">
    <source>
        <dbReference type="Proteomes" id="UP000220251"/>
    </source>
</evidence>
<name>A0A0H5DN87_9BACT</name>
<dbReference type="PROSITE" id="PS00108">
    <property type="entry name" value="PROTEIN_KINASE_ST"/>
    <property type="match status" value="1"/>
</dbReference>
<dbReference type="SMART" id="SM00220">
    <property type="entry name" value="S_TKc"/>
    <property type="match status" value="1"/>
</dbReference>
<dbReference type="Pfam" id="PF07228">
    <property type="entry name" value="SpoIIE"/>
    <property type="match status" value="1"/>
</dbReference>